<gene>
    <name evidence="2" type="ORF">SAMEA1982600_00011</name>
</gene>
<feature type="transmembrane region" description="Helical" evidence="1">
    <location>
        <begin position="55"/>
        <end position="75"/>
    </location>
</feature>
<dbReference type="Proteomes" id="UP000077037">
    <property type="component" value="Unassembled WGS sequence"/>
</dbReference>
<name>A0A146ADF0_9BORD</name>
<sequence>MHQQIAIGVFCVLLALIAALVGRLVYWHWVKKAPREVRQVEGEVIEPDRDAIPPAYSALAILVLFAVLVGVFIVLTN</sequence>
<evidence type="ECO:0000313" key="3">
    <source>
        <dbReference type="Proteomes" id="UP000077037"/>
    </source>
</evidence>
<evidence type="ECO:0000256" key="1">
    <source>
        <dbReference type="SAM" id="Phobius"/>
    </source>
</evidence>
<keyword evidence="1" id="KW-0472">Membrane</keyword>
<dbReference type="RefSeq" id="WP_066406243.1">
    <property type="nucleotide sequence ID" value="NZ_FKBS01000002.1"/>
</dbReference>
<accession>A0A146ADF0</accession>
<feature type="transmembrane region" description="Helical" evidence="1">
    <location>
        <begin position="7"/>
        <end position="29"/>
    </location>
</feature>
<dbReference type="OrthoDB" id="9891711at2"/>
<keyword evidence="1" id="KW-0812">Transmembrane</keyword>
<organism evidence="2 3">
    <name type="scientific">Bordetella ansorpii</name>
    <dbReference type="NCBI Taxonomy" id="288768"/>
    <lineage>
        <taxon>Bacteria</taxon>
        <taxon>Pseudomonadati</taxon>
        <taxon>Pseudomonadota</taxon>
        <taxon>Betaproteobacteria</taxon>
        <taxon>Burkholderiales</taxon>
        <taxon>Alcaligenaceae</taxon>
        <taxon>Bordetella</taxon>
    </lineage>
</organism>
<evidence type="ECO:0000313" key="2">
    <source>
        <dbReference type="EMBL" id="CZZ86886.1"/>
    </source>
</evidence>
<protein>
    <submittedName>
        <fullName evidence="2">Uncharacterized protein</fullName>
    </submittedName>
</protein>
<reference evidence="2 3" key="1">
    <citation type="submission" date="2016-03" db="EMBL/GenBank/DDBJ databases">
        <authorList>
            <consortium name="Pathogen Informatics"/>
        </authorList>
    </citation>
    <scope>NUCLEOTIDE SEQUENCE [LARGE SCALE GENOMIC DNA]</scope>
    <source>
        <strain evidence="2 3">NCTC13364</strain>
    </source>
</reference>
<proteinExistence type="predicted"/>
<dbReference type="AlphaFoldDB" id="A0A146ADF0"/>
<keyword evidence="1" id="KW-1133">Transmembrane helix</keyword>
<dbReference type="EMBL" id="FKBS01000002">
    <property type="protein sequence ID" value="CZZ86886.1"/>
    <property type="molecule type" value="Genomic_DNA"/>
</dbReference>